<dbReference type="STRING" id="658167.SAMN04488135_103340"/>
<comment type="similarity">
    <text evidence="1">Belongs to the SCO1/2 family.</text>
</comment>
<feature type="binding site" evidence="2">
    <location>
        <position position="85"/>
    </location>
    <ligand>
        <name>Cu cation</name>
        <dbReference type="ChEBI" id="CHEBI:23378"/>
    </ligand>
</feature>
<gene>
    <name evidence="5" type="ORF">SAMN04488135_103340</name>
</gene>
<accession>A0A1M5TDD6</accession>
<keyword evidence="6" id="KW-1185">Reference proteome</keyword>
<evidence type="ECO:0000313" key="5">
    <source>
        <dbReference type="EMBL" id="SHH48696.1"/>
    </source>
</evidence>
<keyword evidence="3" id="KW-1015">Disulfide bond</keyword>
<dbReference type="OrthoDB" id="8550465at2"/>
<name>A0A1M5TDD6_9BURK</name>
<evidence type="ECO:0000313" key="6">
    <source>
        <dbReference type="Proteomes" id="UP000184226"/>
    </source>
</evidence>
<dbReference type="Gene3D" id="3.40.30.10">
    <property type="entry name" value="Glutaredoxin"/>
    <property type="match status" value="1"/>
</dbReference>
<protein>
    <submittedName>
        <fullName evidence="5">Protein SCO1/2</fullName>
    </submittedName>
</protein>
<dbReference type="Pfam" id="PF02630">
    <property type="entry name" value="SCO1-SenC"/>
    <property type="match status" value="1"/>
</dbReference>
<feature type="chain" id="PRO_5012274189" evidence="4">
    <location>
        <begin position="25"/>
        <end position="214"/>
    </location>
</feature>
<dbReference type="AlphaFoldDB" id="A0A1M5TDD6"/>
<organism evidence="5 6">
    <name type="scientific">Pollutimonas bauzanensis</name>
    <dbReference type="NCBI Taxonomy" id="658167"/>
    <lineage>
        <taxon>Bacteria</taxon>
        <taxon>Pseudomonadati</taxon>
        <taxon>Pseudomonadota</taxon>
        <taxon>Betaproteobacteria</taxon>
        <taxon>Burkholderiales</taxon>
        <taxon>Alcaligenaceae</taxon>
        <taxon>Pollutimonas</taxon>
    </lineage>
</organism>
<evidence type="ECO:0000256" key="4">
    <source>
        <dbReference type="SAM" id="SignalP"/>
    </source>
</evidence>
<feature type="disulfide bond" description="Redox-active" evidence="3">
    <location>
        <begin position="85"/>
        <end position="89"/>
    </location>
</feature>
<keyword evidence="4" id="KW-0732">Signal</keyword>
<dbReference type="InterPro" id="IPR036249">
    <property type="entry name" value="Thioredoxin-like_sf"/>
</dbReference>
<reference evidence="5 6" key="1">
    <citation type="submission" date="2016-11" db="EMBL/GenBank/DDBJ databases">
        <authorList>
            <person name="Jaros S."/>
            <person name="Januszkiewicz K."/>
            <person name="Wedrychowicz H."/>
        </authorList>
    </citation>
    <scope>NUCLEOTIDE SEQUENCE [LARGE SCALE GENOMIC DNA]</scope>
    <source>
        <strain evidence="5 6">CGMCC 1.10190</strain>
    </source>
</reference>
<evidence type="ECO:0000256" key="1">
    <source>
        <dbReference type="ARBA" id="ARBA00010996"/>
    </source>
</evidence>
<feature type="binding site" evidence="2">
    <location>
        <position position="89"/>
    </location>
    <ligand>
        <name>Cu cation</name>
        <dbReference type="ChEBI" id="CHEBI:23378"/>
    </ligand>
</feature>
<dbReference type="Proteomes" id="UP000184226">
    <property type="component" value="Unassembled WGS sequence"/>
</dbReference>
<dbReference type="EMBL" id="FQXE01000003">
    <property type="protein sequence ID" value="SHH48696.1"/>
    <property type="molecule type" value="Genomic_DNA"/>
</dbReference>
<evidence type="ECO:0000256" key="3">
    <source>
        <dbReference type="PIRSR" id="PIRSR603782-2"/>
    </source>
</evidence>
<dbReference type="SUPFAM" id="SSF52833">
    <property type="entry name" value="Thioredoxin-like"/>
    <property type="match status" value="1"/>
</dbReference>
<dbReference type="GO" id="GO:0046872">
    <property type="term" value="F:metal ion binding"/>
    <property type="evidence" value="ECO:0007669"/>
    <property type="project" value="UniProtKB-KW"/>
</dbReference>
<feature type="signal peptide" evidence="4">
    <location>
        <begin position="1"/>
        <end position="24"/>
    </location>
</feature>
<keyword evidence="2" id="KW-0186">Copper</keyword>
<sequence>MRSSALGSLAATAVVLAMGLAAYAAVTAGFAALTADGVRRAQLERAPRALPALALVDEHGRDLSLGRYGAASPYATFVTLIYVQCQSICRGSISGQSWLQHAIESRGLRHRLRLLTLSFDPLNDTPAVMAAHARRVDADPDLWRFATVRDPADLPALLKTFGIVVLPDGMGGYSHNAALFLLDTHGRLSKAYDIDRPDLALADYLARGAGGRGG</sequence>
<proteinExistence type="inferred from homology"/>
<dbReference type="RefSeq" id="WP_073102496.1">
    <property type="nucleotide sequence ID" value="NZ_FQXE01000003.1"/>
</dbReference>
<keyword evidence="2" id="KW-0479">Metal-binding</keyword>
<evidence type="ECO:0000256" key="2">
    <source>
        <dbReference type="PIRSR" id="PIRSR603782-1"/>
    </source>
</evidence>
<dbReference type="InterPro" id="IPR003782">
    <property type="entry name" value="SCO1/SenC"/>
</dbReference>